<feature type="domain" description="Cleavage stimulation factor subunit 1 dimerisation" evidence="9">
    <location>
        <begin position="69"/>
        <end position="123"/>
    </location>
</feature>
<evidence type="ECO:0000313" key="12">
    <source>
        <dbReference type="Proteomes" id="UP000271087"/>
    </source>
</evidence>
<reference evidence="13" key="1">
    <citation type="submission" date="2016-06" db="UniProtKB">
        <authorList>
            <consortium name="WormBaseParasite"/>
        </authorList>
    </citation>
    <scope>IDENTIFICATION</scope>
</reference>
<dbReference type="EMBL" id="UYRW01000327">
    <property type="protein sequence ID" value="VDK65790.1"/>
    <property type="molecule type" value="Genomic_DNA"/>
</dbReference>
<dbReference type="InterPro" id="IPR032028">
    <property type="entry name" value="CSTF1_dimer"/>
</dbReference>
<evidence type="ECO:0000256" key="6">
    <source>
        <dbReference type="ARBA" id="ARBA00023242"/>
    </source>
</evidence>
<feature type="repeat" description="WD" evidence="8">
    <location>
        <begin position="167"/>
        <end position="201"/>
    </location>
</feature>
<keyword evidence="2" id="KW-0813">Transport</keyword>
<keyword evidence="12" id="KW-1185">Reference proteome</keyword>
<dbReference type="InterPro" id="IPR038184">
    <property type="entry name" value="CSTF1_dimer_sf"/>
</dbReference>
<dbReference type="Proteomes" id="UP000271087">
    <property type="component" value="Unassembled WGS sequence"/>
</dbReference>
<dbReference type="FunFam" id="1.20.960.50:FF:000001">
    <property type="entry name" value="Cleavage stimulation factor subunit 1"/>
    <property type="match status" value="1"/>
</dbReference>
<dbReference type="FunFam" id="2.130.10.10:FF:001152">
    <property type="entry name" value="Cleavage and Polyadenylation Factor"/>
    <property type="match status" value="1"/>
</dbReference>
<dbReference type="SMART" id="SM00320">
    <property type="entry name" value="WD40"/>
    <property type="match status" value="6"/>
</dbReference>
<evidence type="ECO:0000256" key="3">
    <source>
        <dbReference type="ARBA" id="ARBA00022574"/>
    </source>
</evidence>
<gene>
    <name evidence="11" type="ORF">NOO_LOCUS2206</name>
</gene>
<dbReference type="InterPro" id="IPR001680">
    <property type="entry name" value="WD40_rpt"/>
</dbReference>
<dbReference type="InterPro" id="IPR015943">
    <property type="entry name" value="WD40/YVTN_repeat-like_dom_sf"/>
</dbReference>
<evidence type="ECO:0000313" key="11">
    <source>
        <dbReference type="EMBL" id="VDK65790.1"/>
    </source>
</evidence>
<comment type="subcellular location">
    <subcellularLocation>
        <location evidence="1">Nucleus</location>
    </subcellularLocation>
</comment>
<evidence type="ECO:0000256" key="7">
    <source>
        <dbReference type="ARBA" id="ARBA00029851"/>
    </source>
</evidence>
<accession>A0A182E2K5</accession>
<keyword evidence="4" id="KW-0507">mRNA processing</keyword>
<protein>
    <recommendedName>
        <fullName evidence="7">Cleavage stimulation factor 50 kDa subunit</fullName>
    </recommendedName>
</protein>
<dbReference type="SUPFAM" id="SSF50978">
    <property type="entry name" value="WD40 repeat-like"/>
    <property type="match status" value="1"/>
</dbReference>
<dbReference type="PANTHER" id="PTHR44133">
    <property type="entry name" value="CLEAVAGE STIMULATION FACTOR SUBUNIT 1"/>
    <property type="match status" value="1"/>
</dbReference>
<dbReference type="Pfam" id="PF00400">
    <property type="entry name" value="WD40"/>
    <property type="match status" value="1"/>
</dbReference>
<dbReference type="InterPro" id="IPR019775">
    <property type="entry name" value="WD40_repeat_CS"/>
</dbReference>
<evidence type="ECO:0000256" key="1">
    <source>
        <dbReference type="ARBA" id="ARBA00004123"/>
    </source>
</evidence>
<feature type="repeat" description="WD" evidence="8">
    <location>
        <begin position="229"/>
        <end position="270"/>
    </location>
</feature>
<dbReference type="OrthoDB" id="14421at2759"/>
<evidence type="ECO:0000256" key="4">
    <source>
        <dbReference type="ARBA" id="ARBA00022664"/>
    </source>
</evidence>
<dbReference type="PROSITE" id="PS50082">
    <property type="entry name" value="WD_REPEATS_2"/>
    <property type="match status" value="4"/>
</dbReference>
<dbReference type="FunFam" id="2.130.10.10:FF:000089">
    <property type="entry name" value="Cleavage stimulation factor subunit 1"/>
    <property type="match status" value="1"/>
</dbReference>
<dbReference type="Pfam" id="PF16755">
    <property type="entry name" value="Beta-prop_NUP159_NUP214"/>
    <property type="match status" value="1"/>
</dbReference>
<dbReference type="Pfam" id="PF16699">
    <property type="entry name" value="CSTF1_dimer"/>
    <property type="match status" value="1"/>
</dbReference>
<name>A0A182E2K5_ONCOC</name>
<dbReference type="WBParaSite" id="nOo.2.0.1.t02206-RA">
    <property type="protein sequence ID" value="nOo.2.0.1.t02206-RA"/>
    <property type="gene ID" value="nOo.2.0.1.g02206"/>
</dbReference>
<sequence>MLRFMDEQSQHLGKLAGNAGKHARRERIYPSFLSASVLWNKRNFYSISSVFDYYKYSIVSEKRTTMKPDIKDRDYMYRLIIGQLFYDGHQQLALNLASAIGCSAQPPPPSDKLFRLVSMAKQFVDEPDPKEKDSIIQMDISSGLDLEYDADIEPTSPEPSMYETIYLTAHKSPCRASAFNSDGTLLATGSADCSIKIMDVERIIAREVRGEINLIENGPDAQHPIIRTLYDHIDEVNCLAFHPREQIIVSGANDFTVKMFDFSKTAVKRAMKTIFEVQPIRALSFHPAGEFLLVATTHPTLRLYNIETQQCYVCSVPTDQHRDTIMDVNYSENARLYVTGSKDGDVKIWDGISNRCIETFQRAHDGAKICSATFTRNGKYILTSGLDSIVKLWELSTNRCLIAYTGAGATGMQEYPIQASFNHNEDYVLFPDEKSGSLCSWDARNSDRKRLLALGHTAATRTFRHSPTMPAFITGSDDFRARFWYKKQV</sequence>
<dbReference type="GO" id="GO:0003723">
    <property type="term" value="F:RNA binding"/>
    <property type="evidence" value="ECO:0007669"/>
    <property type="project" value="TreeGrafter"/>
</dbReference>
<evidence type="ECO:0000256" key="2">
    <source>
        <dbReference type="ARBA" id="ARBA00022448"/>
    </source>
</evidence>
<dbReference type="AlphaFoldDB" id="A0A182E2K5"/>
<feature type="domain" description="Nucleoporin Nup159/Nup146 N-terminal" evidence="10">
    <location>
        <begin position="231"/>
        <end position="365"/>
    </location>
</feature>
<dbReference type="STRING" id="42157.A0A182E2K5"/>
<organism evidence="13">
    <name type="scientific">Onchocerca ochengi</name>
    <name type="common">Filarial nematode worm</name>
    <dbReference type="NCBI Taxonomy" id="42157"/>
    <lineage>
        <taxon>Eukaryota</taxon>
        <taxon>Metazoa</taxon>
        <taxon>Ecdysozoa</taxon>
        <taxon>Nematoda</taxon>
        <taxon>Chromadorea</taxon>
        <taxon>Rhabditida</taxon>
        <taxon>Spirurina</taxon>
        <taxon>Spiruromorpha</taxon>
        <taxon>Filarioidea</taxon>
        <taxon>Onchocercidae</taxon>
        <taxon>Onchocerca</taxon>
    </lineage>
</organism>
<dbReference type="InterPro" id="IPR039462">
    <property type="entry name" value="Nup159/Nup146_N"/>
</dbReference>
<dbReference type="PROSITE" id="PS00678">
    <property type="entry name" value="WD_REPEATS_1"/>
    <property type="match status" value="1"/>
</dbReference>
<dbReference type="InterPro" id="IPR036322">
    <property type="entry name" value="WD40_repeat_dom_sf"/>
</dbReference>
<feature type="repeat" description="WD" evidence="8">
    <location>
        <begin position="318"/>
        <end position="359"/>
    </location>
</feature>
<evidence type="ECO:0000256" key="5">
    <source>
        <dbReference type="ARBA" id="ARBA00022737"/>
    </source>
</evidence>
<evidence type="ECO:0000313" key="13">
    <source>
        <dbReference type="WBParaSite" id="nOo.2.0.1.t02206-RA"/>
    </source>
</evidence>
<dbReference type="PANTHER" id="PTHR44133:SF2">
    <property type="entry name" value="CLEAVAGE STIMULATION FACTOR SUBUNIT 1"/>
    <property type="match status" value="1"/>
</dbReference>
<keyword evidence="3 8" id="KW-0853">WD repeat</keyword>
<evidence type="ECO:0000259" key="10">
    <source>
        <dbReference type="Pfam" id="PF16755"/>
    </source>
</evidence>
<keyword evidence="5" id="KW-0677">Repeat</keyword>
<dbReference type="PROSITE" id="PS50294">
    <property type="entry name" value="WD_REPEATS_REGION"/>
    <property type="match status" value="2"/>
</dbReference>
<reference evidence="11 12" key="2">
    <citation type="submission" date="2018-08" db="EMBL/GenBank/DDBJ databases">
        <authorList>
            <person name="Laetsch R D."/>
            <person name="Stevens L."/>
            <person name="Kumar S."/>
            <person name="Blaxter L. M."/>
        </authorList>
    </citation>
    <scope>NUCLEOTIDE SEQUENCE [LARGE SCALE GENOMIC DNA]</scope>
</reference>
<feature type="repeat" description="WD" evidence="8">
    <location>
        <begin position="369"/>
        <end position="403"/>
    </location>
</feature>
<keyword evidence="6" id="KW-0539">Nucleus</keyword>
<evidence type="ECO:0000256" key="8">
    <source>
        <dbReference type="PROSITE-ProRule" id="PRU00221"/>
    </source>
</evidence>
<dbReference type="GO" id="GO:0005848">
    <property type="term" value="C:mRNA cleavage stimulating factor complex"/>
    <property type="evidence" value="ECO:0007669"/>
    <property type="project" value="InterPro"/>
</dbReference>
<dbReference type="InterPro" id="IPR044633">
    <property type="entry name" value="CstF1-like"/>
</dbReference>
<evidence type="ECO:0000259" key="9">
    <source>
        <dbReference type="Pfam" id="PF16699"/>
    </source>
</evidence>
<dbReference type="CDD" id="cd00200">
    <property type="entry name" value="WD40"/>
    <property type="match status" value="1"/>
</dbReference>
<dbReference type="GO" id="GO:0031124">
    <property type="term" value="P:mRNA 3'-end processing"/>
    <property type="evidence" value="ECO:0007669"/>
    <property type="project" value="InterPro"/>
</dbReference>
<proteinExistence type="predicted"/>
<dbReference type="Gene3D" id="2.130.10.10">
    <property type="entry name" value="YVTN repeat-like/Quinoprotein amine dehydrogenase"/>
    <property type="match status" value="1"/>
</dbReference>
<dbReference type="Gene3D" id="1.20.960.50">
    <property type="entry name" value="Cleavage stimulation factor subunit 1, dimerisation domain"/>
    <property type="match status" value="1"/>
</dbReference>